<evidence type="ECO:0000256" key="4">
    <source>
        <dbReference type="ARBA" id="ARBA00023172"/>
    </source>
</evidence>
<keyword evidence="7" id="KW-1185">Reference proteome</keyword>
<dbReference type="PANTHER" id="PTHR30563:SF0">
    <property type="entry name" value="DNA RECOMBINATION PROTEIN RMUC"/>
    <property type="match status" value="1"/>
</dbReference>
<evidence type="ECO:0000256" key="5">
    <source>
        <dbReference type="SAM" id="Coils"/>
    </source>
</evidence>
<dbReference type="Pfam" id="PF02646">
    <property type="entry name" value="RmuC"/>
    <property type="match status" value="1"/>
</dbReference>
<proteinExistence type="inferred from homology"/>
<evidence type="ECO:0000313" key="7">
    <source>
        <dbReference type="Proteomes" id="UP000199475"/>
    </source>
</evidence>
<dbReference type="InterPro" id="IPR003798">
    <property type="entry name" value="DNA_recombination_RmuC"/>
</dbReference>
<dbReference type="RefSeq" id="WP_093250412.1">
    <property type="nucleotide sequence ID" value="NZ_FNGP01000002.1"/>
</dbReference>
<protein>
    <submittedName>
        <fullName evidence="6">DNA recombination protein RmuC</fullName>
    </submittedName>
</protein>
<keyword evidence="4" id="KW-0233">DNA recombination</keyword>
<dbReference type="AlphaFoldDB" id="A0A1G9JSA3"/>
<sequence>MEILIALIALVIGAGAGYLVARRLATATDESKLNDARLDASTARADASRAREEAAVAKSEVAQHLAEKADLRSAVAEAHSRVAEAQSQVSEARSATALAEAQVAKACAERDAAIQRAKEIAADRETLLNQFKVLSTESLEHQGKKADETAEARLRATEQIVSPLTESLKEMQRRITDMEKERAQMAAEMKEQITSMRLSGETLRKETLSLSNALRTPQVRGSWGEQSLRRMVEISGLTARVDFDEQVSGTSADGDRQRPDMRIRMAGNKVVFVDSKVPLAAVLDAYNTEDESVQAQHLARFARHVRKHVDDLSSKNYWALDAGSPEFVVLYLGSDEFYRLAQEHMPDLHDYAARKNVMLASPGILIPMLHIVAHGWTQASLAESAARVVKLGKELHERLATMGGHFDKMGRSLTGAVKAYNQGISSLERRVMVSARRFAELEVTKDELSELETLEVAPNTPAVPEMIEHQQRQLEWQQEATLLDEFAEADDVDVATPRAIRQRTGTMDG</sequence>
<accession>A0A1G9JSA3</accession>
<evidence type="ECO:0000256" key="2">
    <source>
        <dbReference type="ARBA" id="ARBA00009840"/>
    </source>
</evidence>
<feature type="coiled-coil region" evidence="5">
    <location>
        <begin position="33"/>
        <end position="95"/>
    </location>
</feature>
<dbReference type="EMBL" id="FNGP01000002">
    <property type="protein sequence ID" value="SDL40417.1"/>
    <property type="molecule type" value="Genomic_DNA"/>
</dbReference>
<dbReference type="OrthoDB" id="370725at2"/>
<dbReference type="STRING" id="686624.SAMN04488242_1442"/>
<organism evidence="6 7">
    <name type="scientific">Tessaracoccus oleiagri</name>
    <dbReference type="NCBI Taxonomy" id="686624"/>
    <lineage>
        <taxon>Bacteria</taxon>
        <taxon>Bacillati</taxon>
        <taxon>Actinomycetota</taxon>
        <taxon>Actinomycetes</taxon>
        <taxon>Propionibacteriales</taxon>
        <taxon>Propionibacteriaceae</taxon>
        <taxon>Tessaracoccus</taxon>
    </lineage>
</organism>
<name>A0A1G9JSA3_9ACTN</name>
<keyword evidence="3 5" id="KW-0175">Coiled coil</keyword>
<dbReference type="Proteomes" id="UP000199475">
    <property type="component" value="Unassembled WGS sequence"/>
</dbReference>
<reference evidence="6 7" key="1">
    <citation type="submission" date="2016-10" db="EMBL/GenBank/DDBJ databases">
        <authorList>
            <person name="de Groot N.N."/>
        </authorList>
    </citation>
    <scope>NUCLEOTIDE SEQUENCE [LARGE SCALE GENOMIC DNA]</scope>
    <source>
        <strain evidence="6 7">CGMCC 1.9159</strain>
    </source>
</reference>
<gene>
    <name evidence="6" type="ORF">SAMN04488242_1442</name>
</gene>
<comment type="similarity">
    <text evidence="2">Belongs to the RmuC family.</text>
</comment>
<comment type="function">
    <text evidence="1">Involved in DNA recombination.</text>
</comment>
<dbReference type="PANTHER" id="PTHR30563">
    <property type="entry name" value="DNA RECOMBINATION PROTEIN RMUC"/>
    <property type="match status" value="1"/>
</dbReference>
<evidence type="ECO:0000256" key="3">
    <source>
        <dbReference type="ARBA" id="ARBA00023054"/>
    </source>
</evidence>
<evidence type="ECO:0000313" key="6">
    <source>
        <dbReference type="EMBL" id="SDL40417.1"/>
    </source>
</evidence>
<evidence type="ECO:0000256" key="1">
    <source>
        <dbReference type="ARBA" id="ARBA00003416"/>
    </source>
</evidence>
<dbReference type="GO" id="GO:0006310">
    <property type="term" value="P:DNA recombination"/>
    <property type="evidence" value="ECO:0007669"/>
    <property type="project" value="UniProtKB-KW"/>
</dbReference>